<evidence type="ECO:0000313" key="4">
    <source>
        <dbReference type="Proteomes" id="UP000198999"/>
    </source>
</evidence>
<dbReference type="RefSeq" id="WP_092578136.1">
    <property type="nucleotide sequence ID" value="NZ_FOFN01000002.1"/>
</dbReference>
<protein>
    <recommendedName>
        <fullName evidence="2">CAAX prenyl protease 2/Lysostaphin resistance protein A-like domain-containing protein</fullName>
    </recommendedName>
</protein>
<dbReference type="STRING" id="419940.SAMN05421824_1509"/>
<feature type="transmembrane region" description="Helical" evidence="1">
    <location>
        <begin position="181"/>
        <end position="198"/>
    </location>
</feature>
<feature type="transmembrane region" description="Helical" evidence="1">
    <location>
        <begin position="64"/>
        <end position="87"/>
    </location>
</feature>
<sequence>MYIEQAYKGLTDAWRYIVGGAIIFIAWQVLGSVPLLIGLGLKVESLADFPTDIPGMAALLGQNLFLFLMLLSFAIGIIGVFISFKYLHNLSFTQFTTTRAKVDWKRFWFIFILWGVISSSLVLIDFFFITPEDYVLNFELKPFLILLVMGILMFPLQTSFEEYAFRGYGMHFLGTIAKNRWLPLIITSVLFGVMHIFNPEVKQLGYIIMVYYIGTGFFLGIITLMDEGLELALGFHAANNLFTALLVTTSWGVLQTPSILLNTTEPEKIALTEIFVPVFIVFPTLLFILAKKYKWTNWKDKLFGPVSEPPKEDYKILEK</sequence>
<keyword evidence="4" id="KW-1185">Reference proteome</keyword>
<feature type="transmembrane region" description="Helical" evidence="1">
    <location>
        <begin position="107"/>
        <end position="130"/>
    </location>
</feature>
<dbReference type="EMBL" id="FOFN01000002">
    <property type="protein sequence ID" value="SEQ38651.1"/>
    <property type="molecule type" value="Genomic_DNA"/>
</dbReference>
<dbReference type="GO" id="GO:0080120">
    <property type="term" value="P:CAAX-box protein maturation"/>
    <property type="evidence" value="ECO:0007669"/>
    <property type="project" value="UniProtKB-ARBA"/>
</dbReference>
<feature type="transmembrane region" description="Helical" evidence="1">
    <location>
        <begin position="142"/>
        <end position="160"/>
    </location>
</feature>
<dbReference type="OrthoDB" id="2806188at2"/>
<feature type="domain" description="CAAX prenyl protease 2/Lysostaphin resistance protein A-like" evidence="2">
    <location>
        <begin position="146"/>
        <end position="242"/>
    </location>
</feature>
<dbReference type="InterPro" id="IPR003675">
    <property type="entry name" value="Rce1/LyrA-like_dom"/>
</dbReference>
<dbReference type="Proteomes" id="UP000198999">
    <property type="component" value="Unassembled WGS sequence"/>
</dbReference>
<dbReference type="AlphaFoldDB" id="A0A1H9FL23"/>
<keyword evidence="1" id="KW-0812">Transmembrane</keyword>
<proteinExistence type="predicted"/>
<name>A0A1H9FL23_9FLAO</name>
<gene>
    <name evidence="3" type="ORF">SAMN05421824_1509</name>
</gene>
<feature type="transmembrane region" description="Helical" evidence="1">
    <location>
        <begin position="274"/>
        <end position="290"/>
    </location>
</feature>
<evidence type="ECO:0000256" key="1">
    <source>
        <dbReference type="SAM" id="Phobius"/>
    </source>
</evidence>
<organism evidence="3 4">
    <name type="scientific">Hyunsoonleella jejuensis</name>
    <dbReference type="NCBI Taxonomy" id="419940"/>
    <lineage>
        <taxon>Bacteria</taxon>
        <taxon>Pseudomonadati</taxon>
        <taxon>Bacteroidota</taxon>
        <taxon>Flavobacteriia</taxon>
        <taxon>Flavobacteriales</taxon>
        <taxon>Flavobacteriaceae</taxon>
    </lineage>
</organism>
<dbReference type="GO" id="GO:0004175">
    <property type="term" value="F:endopeptidase activity"/>
    <property type="evidence" value="ECO:0007669"/>
    <property type="project" value="UniProtKB-ARBA"/>
</dbReference>
<reference evidence="3 4" key="1">
    <citation type="submission" date="2016-10" db="EMBL/GenBank/DDBJ databases">
        <authorList>
            <person name="de Groot N.N."/>
        </authorList>
    </citation>
    <scope>NUCLEOTIDE SEQUENCE [LARGE SCALE GENOMIC DNA]</scope>
    <source>
        <strain evidence="3 4">DSM 21035</strain>
    </source>
</reference>
<feature type="transmembrane region" description="Helical" evidence="1">
    <location>
        <begin position="16"/>
        <end position="41"/>
    </location>
</feature>
<evidence type="ECO:0000259" key="2">
    <source>
        <dbReference type="Pfam" id="PF02517"/>
    </source>
</evidence>
<keyword evidence="1" id="KW-0472">Membrane</keyword>
<dbReference type="Pfam" id="PF02517">
    <property type="entry name" value="Rce1-like"/>
    <property type="match status" value="1"/>
</dbReference>
<keyword evidence="1" id="KW-1133">Transmembrane helix</keyword>
<feature type="transmembrane region" description="Helical" evidence="1">
    <location>
        <begin position="231"/>
        <end position="254"/>
    </location>
</feature>
<accession>A0A1H9FL23</accession>
<feature type="transmembrane region" description="Helical" evidence="1">
    <location>
        <begin position="204"/>
        <end position="224"/>
    </location>
</feature>
<evidence type="ECO:0000313" key="3">
    <source>
        <dbReference type="EMBL" id="SEQ38651.1"/>
    </source>
</evidence>